<evidence type="ECO:0000313" key="14">
    <source>
        <dbReference type="EMBL" id="TKD69160.1"/>
    </source>
</evidence>
<evidence type="ECO:0000256" key="3">
    <source>
        <dbReference type="ARBA" id="ARBA00022801"/>
    </source>
</evidence>
<dbReference type="EC" id="5.6.2.4" evidence="9"/>
<evidence type="ECO:0000256" key="8">
    <source>
        <dbReference type="ARBA" id="ARBA00034617"/>
    </source>
</evidence>
<evidence type="ECO:0000256" key="7">
    <source>
        <dbReference type="ARBA" id="ARBA00023235"/>
    </source>
</evidence>
<gene>
    <name evidence="14" type="ORF">FBF83_14230</name>
</gene>
<keyword evidence="3 11" id="KW-0378">Hydrolase</keyword>
<dbReference type="PANTHER" id="PTHR11070:SF2">
    <property type="entry name" value="ATP-DEPENDENT DNA HELICASE SRS2"/>
    <property type="match status" value="1"/>
</dbReference>
<dbReference type="InterPro" id="IPR014017">
    <property type="entry name" value="DNA_helicase_UvrD-like_C"/>
</dbReference>
<evidence type="ECO:0000259" key="12">
    <source>
        <dbReference type="PROSITE" id="PS51198"/>
    </source>
</evidence>
<dbReference type="Gene3D" id="1.10.486.10">
    <property type="entry name" value="PCRA, domain 4"/>
    <property type="match status" value="1"/>
</dbReference>
<comment type="similarity">
    <text evidence="1">Belongs to the helicase family. UvrD subfamily.</text>
</comment>
<keyword evidence="2 11" id="KW-0547">Nucleotide-binding</keyword>
<feature type="binding site" evidence="11">
    <location>
        <begin position="69"/>
        <end position="76"/>
    </location>
    <ligand>
        <name>ATP</name>
        <dbReference type="ChEBI" id="CHEBI:30616"/>
    </ligand>
</feature>
<dbReference type="InterPro" id="IPR013986">
    <property type="entry name" value="DExx_box_DNA_helicase_dom_sf"/>
</dbReference>
<dbReference type="GO" id="GO:0005524">
    <property type="term" value="F:ATP binding"/>
    <property type="evidence" value="ECO:0007669"/>
    <property type="project" value="UniProtKB-UniRule"/>
</dbReference>
<evidence type="ECO:0000256" key="5">
    <source>
        <dbReference type="ARBA" id="ARBA00022840"/>
    </source>
</evidence>
<comment type="catalytic activity">
    <reaction evidence="10">
        <text>ATP + H2O = ADP + phosphate + H(+)</text>
        <dbReference type="Rhea" id="RHEA:13065"/>
        <dbReference type="ChEBI" id="CHEBI:15377"/>
        <dbReference type="ChEBI" id="CHEBI:15378"/>
        <dbReference type="ChEBI" id="CHEBI:30616"/>
        <dbReference type="ChEBI" id="CHEBI:43474"/>
        <dbReference type="ChEBI" id="CHEBI:456216"/>
        <dbReference type="EC" id="5.6.2.4"/>
    </reaction>
</comment>
<dbReference type="InterPro" id="IPR014016">
    <property type="entry name" value="UvrD-like_ATP-bd"/>
</dbReference>
<dbReference type="GO" id="GO:0003677">
    <property type="term" value="F:DNA binding"/>
    <property type="evidence" value="ECO:0007669"/>
    <property type="project" value="UniProtKB-KW"/>
</dbReference>
<dbReference type="CDD" id="cd18807">
    <property type="entry name" value="SF1_C_UvrD"/>
    <property type="match status" value="1"/>
</dbReference>
<dbReference type="CDD" id="cd17932">
    <property type="entry name" value="DEXQc_UvrD"/>
    <property type="match status" value="1"/>
</dbReference>
<dbReference type="Proteomes" id="UP000310541">
    <property type="component" value="Unassembled WGS sequence"/>
</dbReference>
<evidence type="ECO:0000256" key="4">
    <source>
        <dbReference type="ARBA" id="ARBA00022806"/>
    </source>
</evidence>
<organism evidence="14 15">
    <name type="scientific">Guptibacillus hwajinpoensis</name>
    <dbReference type="NCBI Taxonomy" id="208199"/>
    <lineage>
        <taxon>Bacteria</taxon>
        <taxon>Bacillati</taxon>
        <taxon>Bacillota</taxon>
        <taxon>Bacilli</taxon>
        <taxon>Bacillales</taxon>
        <taxon>Guptibacillaceae</taxon>
        <taxon>Guptibacillus</taxon>
    </lineage>
</organism>
<keyword evidence="5 11" id="KW-0067">ATP-binding</keyword>
<dbReference type="InterPro" id="IPR027417">
    <property type="entry name" value="P-loop_NTPase"/>
</dbReference>
<dbReference type="GO" id="GO:0043138">
    <property type="term" value="F:3'-5' DNA helicase activity"/>
    <property type="evidence" value="ECO:0007669"/>
    <property type="project" value="UniProtKB-EC"/>
</dbReference>
<dbReference type="OrthoDB" id="9810135at2"/>
<dbReference type="AlphaFoldDB" id="A0A4U1MFW0"/>
<keyword evidence="6" id="KW-0238">DNA-binding</keyword>
<evidence type="ECO:0000256" key="10">
    <source>
        <dbReference type="ARBA" id="ARBA00048988"/>
    </source>
</evidence>
<dbReference type="Gene3D" id="3.40.50.300">
    <property type="entry name" value="P-loop containing nucleotide triphosphate hydrolases"/>
    <property type="match status" value="2"/>
</dbReference>
<dbReference type="GO" id="GO:0016887">
    <property type="term" value="F:ATP hydrolysis activity"/>
    <property type="evidence" value="ECO:0007669"/>
    <property type="project" value="RHEA"/>
</dbReference>
<dbReference type="PROSITE" id="PS51217">
    <property type="entry name" value="UVRD_HELICASE_CTER"/>
    <property type="match status" value="1"/>
</dbReference>
<dbReference type="EMBL" id="SWFM01000004">
    <property type="protein sequence ID" value="TKD69160.1"/>
    <property type="molecule type" value="Genomic_DNA"/>
</dbReference>
<evidence type="ECO:0000256" key="9">
    <source>
        <dbReference type="ARBA" id="ARBA00034808"/>
    </source>
</evidence>
<sequence>MIMNFTTTPHRAVTELDLSAPLTPPKATQPFQDEKEQAFFESLEERGIRLNRRQTEAVQHTEGPLLTIAGAGSGKTSVLTARTAFLMTVKEKDPSSILLITFTRKASEEMRERISRLPGVHAHDARRLTAGTFHSIFLKLLRSLGYNQKILNSERHKQIIMKNILKKMKSPEASLPEIMLSSISSCKVKMMEPGDVPDSKETKELKEAFTAYEEWKTSNGYMDFDDILVFTHREFIHNPDLLTKMQTRFQYVLVDEFQDTNPIQYELIKQIAAPQNNLFVVGDDDQVIYSFNGANSSIILEFDKEYPEASVVTLNTNYRSAPPIVGLGNHVIKHNTYRRIKTMNATDKDGKQPFYLRPATTEEEASHVLTHMREQQRDWKDIAILTRTYTNARAIFEQLIEQDIPFNAQGMKQVFYEQSIIKGMMDHLRLAYEHHNLDATAAILPSLFINQEAGMRHIEMENFVEPADFPLAHLKSWKTLRDFQKKSIDRRIRLIEEAKRHRPERAIQVLRDDYMKHLDSANDEALTVHKTTLKEMMDELEFSSSRFETIPEFLAYVDRIIQRFHEHKQNDRSSNALSLLSIHQAKGLEFPIVYVIGASETILPHVSALNAMKDKETSHKQLYMKNPTADLEEERRLCYVAITRAKEELYISSPEKHLGKQTPVSRFLTDAFKKIAKPQGKTVKAWICTSEFCKGWMKIDEDGHPNEKQCPLCSKPMIISQKAVSKA</sequence>
<proteinExistence type="inferred from homology"/>
<evidence type="ECO:0000256" key="6">
    <source>
        <dbReference type="ARBA" id="ARBA00023125"/>
    </source>
</evidence>
<dbReference type="Pfam" id="PF00580">
    <property type="entry name" value="UvrD-helicase"/>
    <property type="match status" value="1"/>
</dbReference>
<dbReference type="Pfam" id="PF14169">
    <property type="entry name" value="YdjO"/>
    <property type="match status" value="1"/>
</dbReference>
<dbReference type="GO" id="GO:0033202">
    <property type="term" value="C:DNA helicase complex"/>
    <property type="evidence" value="ECO:0007669"/>
    <property type="project" value="TreeGrafter"/>
</dbReference>
<dbReference type="InterPro" id="IPR025916">
    <property type="entry name" value="YdjO"/>
</dbReference>
<comment type="catalytic activity">
    <reaction evidence="8">
        <text>Couples ATP hydrolysis with the unwinding of duplex DNA by translocating in the 3'-5' direction.</text>
        <dbReference type="EC" id="5.6.2.4"/>
    </reaction>
</comment>
<reference evidence="14 15" key="1">
    <citation type="submission" date="2019-04" db="EMBL/GenBank/DDBJ databases">
        <title>Genome sequence of Bacillus hwajinpoensis strain Y2.</title>
        <authorList>
            <person name="Fair J.L."/>
            <person name="Maclea K.S."/>
        </authorList>
    </citation>
    <scope>NUCLEOTIDE SEQUENCE [LARGE SCALE GENOMIC DNA]</scope>
    <source>
        <strain evidence="14 15">Y2</strain>
    </source>
</reference>
<evidence type="ECO:0000256" key="11">
    <source>
        <dbReference type="PROSITE-ProRule" id="PRU00560"/>
    </source>
</evidence>
<name>A0A4U1MFW0_9BACL</name>
<accession>A0A4U1MFW0</accession>
<protein>
    <recommendedName>
        <fullName evidence="9">DNA 3'-5' helicase</fullName>
        <ecNumber evidence="9">5.6.2.4</ecNumber>
    </recommendedName>
</protein>
<dbReference type="PANTHER" id="PTHR11070">
    <property type="entry name" value="UVRD / RECB / PCRA DNA HELICASE FAMILY MEMBER"/>
    <property type="match status" value="1"/>
</dbReference>
<dbReference type="Gene3D" id="1.10.10.160">
    <property type="match status" value="1"/>
</dbReference>
<comment type="caution">
    <text evidence="14">The sequence shown here is derived from an EMBL/GenBank/DDBJ whole genome shotgun (WGS) entry which is preliminary data.</text>
</comment>
<evidence type="ECO:0000259" key="13">
    <source>
        <dbReference type="PROSITE" id="PS51217"/>
    </source>
</evidence>
<dbReference type="GO" id="GO:0005829">
    <property type="term" value="C:cytosol"/>
    <property type="evidence" value="ECO:0007669"/>
    <property type="project" value="TreeGrafter"/>
</dbReference>
<dbReference type="GO" id="GO:0000725">
    <property type="term" value="P:recombinational repair"/>
    <property type="evidence" value="ECO:0007669"/>
    <property type="project" value="TreeGrafter"/>
</dbReference>
<evidence type="ECO:0000256" key="1">
    <source>
        <dbReference type="ARBA" id="ARBA00009922"/>
    </source>
</evidence>
<feature type="domain" description="UvrD-like helicase C-terminal" evidence="13">
    <location>
        <begin position="322"/>
        <end position="587"/>
    </location>
</feature>
<keyword evidence="4 11" id="KW-0347">Helicase</keyword>
<dbReference type="SUPFAM" id="SSF52540">
    <property type="entry name" value="P-loop containing nucleoside triphosphate hydrolases"/>
    <property type="match status" value="1"/>
</dbReference>
<dbReference type="PROSITE" id="PS51198">
    <property type="entry name" value="UVRD_HELICASE_ATP_BIND"/>
    <property type="match status" value="1"/>
</dbReference>
<keyword evidence="7" id="KW-0413">Isomerase</keyword>
<evidence type="ECO:0000256" key="2">
    <source>
        <dbReference type="ARBA" id="ARBA00022741"/>
    </source>
</evidence>
<evidence type="ECO:0000313" key="15">
    <source>
        <dbReference type="Proteomes" id="UP000310541"/>
    </source>
</evidence>
<dbReference type="Pfam" id="PF13361">
    <property type="entry name" value="UvrD_C"/>
    <property type="match status" value="1"/>
</dbReference>
<feature type="domain" description="UvrD-like helicase ATP-binding" evidence="12">
    <location>
        <begin position="48"/>
        <end position="321"/>
    </location>
</feature>
<dbReference type="InterPro" id="IPR000212">
    <property type="entry name" value="DNA_helicase_UvrD/REP"/>
</dbReference>